<dbReference type="InterPro" id="IPR010385">
    <property type="entry name" value="DUF982"/>
</dbReference>
<dbReference type="Proteomes" id="UP001143330">
    <property type="component" value="Unassembled WGS sequence"/>
</dbReference>
<keyword evidence="2" id="KW-1185">Reference proteome</keyword>
<accession>A0A9W6NAN2</accession>
<organism evidence="1 2">
    <name type="scientific">Ancylobacter defluvii</name>
    <dbReference type="NCBI Taxonomy" id="1282440"/>
    <lineage>
        <taxon>Bacteria</taxon>
        <taxon>Pseudomonadati</taxon>
        <taxon>Pseudomonadota</taxon>
        <taxon>Alphaproteobacteria</taxon>
        <taxon>Hyphomicrobiales</taxon>
        <taxon>Xanthobacteraceae</taxon>
        <taxon>Ancylobacter</taxon>
    </lineage>
</organism>
<evidence type="ECO:0008006" key="3">
    <source>
        <dbReference type="Google" id="ProtNLM"/>
    </source>
</evidence>
<gene>
    <name evidence="1" type="ORF">GCM10017653_27390</name>
</gene>
<protein>
    <recommendedName>
        <fullName evidence="3">DUF982 domain-containing protein</fullName>
    </recommendedName>
</protein>
<evidence type="ECO:0000313" key="1">
    <source>
        <dbReference type="EMBL" id="GLK84669.1"/>
    </source>
</evidence>
<proteinExistence type="predicted"/>
<dbReference type="Gene3D" id="6.10.250.730">
    <property type="match status" value="1"/>
</dbReference>
<dbReference type="Pfam" id="PF06169">
    <property type="entry name" value="DUF982"/>
    <property type="match status" value="1"/>
</dbReference>
<reference evidence="1" key="2">
    <citation type="submission" date="2023-01" db="EMBL/GenBank/DDBJ databases">
        <authorList>
            <person name="Sun Q."/>
            <person name="Evtushenko L."/>
        </authorList>
    </citation>
    <scope>NUCLEOTIDE SEQUENCE</scope>
    <source>
        <strain evidence="1">VKM B-2789</strain>
    </source>
</reference>
<dbReference type="AlphaFoldDB" id="A0A9W6NAN2"/>
<sequence length="94" mass="10519">MSGSRMYTLMQPVTVWEATSTKRILTDVEGAARFLLECWPEQYTNTTLHRLARQRALEALDRHIPVAAFRTAFIAAAEEADVMADPPSQGLRLG</sequence>
<reference evidence="1" key="1">
    <citation type="journal article" date="2014" name="Int. J. Syst. Evol. Microbiol.">
        <title>Complete genome sequence of Corynebacterium casei LMG S-19264T (=DSM 44701T), isolated from a smear-ripened cheese.</title>
        <authorList>
            <consortium name="US DOE Joint Genome Institute (JGI-PGF)"/>
            <person name="Walter F."/>
            <person name="Albersmeier A."/>
            <person name="Kalinowski J."/>
            <person name="Ruckert C."/>
        </authorList>
    </citation>
    <scope>NUCLEOTIDE SEQUENCE</scope>
    <source>
        <strain evidence="1">VKM B-2789</strain>
    </source>
</reference>
<evidence type="ECO:0000313" key="2">
    <source>
        <dbReference type="Proteomes" id="UP001143330"/>
    </source>
</evidence>
<name>A0A9W6NAN2_9HYPH</name>
<comment type="caution">
    <text evidence="1">The sequence shown here is derived from an EMBL/GenBank/DDBJ whole genome shotgun (WGS) entry which is preliminary data.</text>
</comment>
<dbReference type="EMBL" id="BSFM01000014">
    <property type="protein sequence ID" value="GLK84669.1"/>
    <property type="molecule type" value="Genomic_DNA"/>
</dbReference>